<keyword evidence="1" id="KW-0732">Signal</keyword>
<comment type="caution">
    <text evidence="2">The sequence shown here is derived from an EMBL/GenBank/DDBJ whole genome shotgun (WGS) entry which is preliminary data.</text>
</comment>
<dbReference type="AlphaFoldDB" id="A0A4Q7YH91"/>
<sequence length="241" mass="27434">MKRIAWLAAALLVAQSAFAAVQAGDYRQFWLWAGVRAQPEVLRQAQTLYVLQGEISGTGPSAELHIQGINPVRLATPEVWLSWRVQRLDWTPDIVKALARRAALWRHRGSRVAGIQIDFDARSLRLGDYAAFLRQLRQQLPTDCRLGITGLLDWTQTGDVDTLNRLQGVVDEIVVQTYRGRRTEPGYERYLDSLSRLDIPFKIGLVQDGDWDSGWQDRLRRLPAYRGEVIFLLNSRIDTAP</sequence>
<keyword evidence="3" id="KW-1185">Reference proteome</keyword>
<name>A0A4Q7YH91_9GAMM</name>
<evidence type="ECO:0000313" key="3">
    <source>
        <dbReference type="Proteomes" id="UP000292423"/>
    </source>
</evidence>
<feature type="signal peptide" evidence="1">
    <location>
        <begin position="1"/>
        <end position="19"/>
    </location>
</feature>
<gene>
    <name evidence="2" type="ORF">EV700_3085</name>
</gene>
<dbReference type="Proteomes" id="UP000292423">
    <property type="component" value="Unassembled WGS sequence"/>
</dbReference>
<evidence type="ECO:0000256" key="1">
    <source>
        <dbReference type="SAM" id="SignalP"/>
    </source>
</evidence>
<dbReference type="EMBL" id="SHKX01000016">
    <property type="protein sequence ID" value="RZU36872.1"/>
    <property type="molecule type" value="Genomic_DNA"/>
</dbReference>
<reference evidence="2 3" key="1">
    <citation type="submission" date="2019-02" db="EMBL/GenBank/DDBJ databases">
        <title>Genomic Encyclopedia of Type Strains, Phase IV (KMG-IV): sequencing the most valuable type-strain genomes for metagenomic binning, comparative biology and taxonomic classification.</title>
        <authorList>
            <person name="Goeker M."/>
        </authorList>
    </citation>
    <scope>NUCLEOTIDE SEQUENCE [LARGE SCALE GENOMIC DNA]</scope>
    <source>
        <strain evidence="2 3">DSM 105135</strain>
    </source>
</reference>
<dbReference type="InterPro" id="IPR021488">
    <property type="entry name" value="DUF3142"/>
</dbReference>
<accession>A0A4Q7YH91</accession>
<evidence type="ECO:0000313" key="2">
    <source>
        <dbReference type="EMBL" id="RZU36872.1"/>
    </source>
</evidence>
<proteinExistence type="predicted"/>
<dbReference type="Pfam" id="PF11340">
    <property type="entry name" value="DUF3142"/>
    <property type="match status" value="1"/>
</dbReference>
<organism evidence="2 3">
    <name type="scientific">Fluviicoccus keumensis</name>
    <dbReference type="NCBI Taxonomy" id="1435465"/>
    <lineage>
        <taxon>Bacteria</taxon>
        <taxon>Pseudomonadati</taxon>
        <taxon>Pseudomonadota</taxon>
        <taxon>Gammaproteobacteria</taxon>
        <taxon>Moraxellales</taxon>
        <taxon>Moraxellaceae</taxon>
        <taxon>Fluviicoccus</taxon>
    </lineage>
</organism>
<dbReference type="RefSeq" id="WP_242610290.1">
    <property type="nucleotide sequence ID" value="NZ_SHKX01000016.1"/>
</dbReference>
<protein>
    <submittedName>
        <fullName evidence="2">Uncharacterized protein DUF3142</fullName>
    </submittedName>
</protein>
<feature type="chain" id="PRO_5020879996" evidence="1">
    <location>
        <begin position="20"/>
        <end position="241"/>
    </location>
</feature>